<protein>
    <submittedName>
        <fullName evidence="5">sn-glycerol-3-phosphate ABC transporter ATP-binding protein UgpC</fullName>
    </submittedName>
</protein>
<evidence type="ECO:0000259" key="4">
    <source>
        <dbReference type="PROSITE" id="PS50893"/>
    </source>
</evidence>
<dbReference type="Gene3D" id="3.40.50.300">
    <property type="entry name" value="P-loop containing nucleotide triphosphate hydrolases"/>
    <property type="match status" value="1"/>
</dbReference>
<accession>A0A514Z7T0</accession>
<dbReference type="GO" id="GO:0005524">
    <property type="term" value="F:ATP binding"/>
    <property type="evidence" value="ECO:0007669"/>
    <property type="project" value="UniProtKB-KW"/>
</dbReference>
<gene>
    <name evidence="5" type="primary">ugpC</name>
    <name evidence="5" type="ORF">FLP15_05010</name>
</gene>
<dbReference type="InterPro" id="IPR008995">
    <property type="entry name" value="Mo/tungstate-bd_C_term_dom"/>
</dbReference>
<proteinExistence type="predicted"/>
<dbReference type="Proteomes" id="UP000315128">
    <property type="component" value="Chromosome"/>
</dbReference>
<sequence>MTTLSLDKIYKKYPNATQYAVEDFNLDVKDKEFIVFVGPSGCGKSTTLRMIAGLEDISEGEFKIDDKVMNDVAPKDRDIAMVFQNYALYPHMTVFDNMAFGLKLRKYKKDEIKKRVDEAAAILGLTDMLDRKPADLSGGQRQRVAMGRAIVRDAKVFLMDEPLSNLDAKLRVSMRTEIAKIHRRIGATTIYVTHDQTEAMTLADRIVIMSSSPNVDKTGTVGRIEQVGSPQELYNEPASKFVAGFIGSPAMNFFEVTVNGNKLSNGEGLSIEMPEGKEKLLKDKGYNGKKVWLGVRPEDISAGELQAQAYPDSRVDAEVVVSELLGAETMLYLKTGSTEFVSRVEARDFRNPGEKLTVTLNLNKAHFFDVDTEKRITE</sequence>
<dbReference type="SUPFAM" id="SSF50331">
    <property type="entry name" value="MOP-like"/>
    <property type="match status" value="1"/>
</dbReference>
<dbReference type="InterPro" id="IPR017871">
    <property type="entry name" value="ABC_transporter-like_CS"/>
</dbReference>
<dbReference type="AlphaFoldDB" id="A0A514Z7T0"/>
<dbReference type="GO" id="GO:0016887">
    <property type="term" value="F:ATP hydrolysis activity"/>
    <property type="evidence" value="ECO:0007669"/>
    <property type="project" value="InterPro"/>
</dbReference>
<dbReference type="InterPro" id="IPR003593">
    <property type="entry name" value="AAA+_ATPase"/>
</dbReference>
<evidence type="ECO:0000256" key="3">
    <source>
        <dbReference type="ARBA" id="ARBA00022840"/>
    </source>
</evidence>
<dbReference type="GO" id="GO:0008643">
    <property type="term" value="P:carbohydrate transport"/>
    <property type="evidence" value="ECO:0007669"/>
    <property type="project" value="InterPro"/>
</dbReference>
<dbReference type="InterPro" id="IPR047641">
    <property type="entry name" value="ABC_transpr_MalK/UgpC-like"/>
</dbReference>
<keyword evidence="2" id="KW-0547">Nucleotide-binding</keyword>
<dbReference type="OrthoDB" id="9790614at2"/>
<dbReference type="PROSITE" id="PS00211">
    <property type="entry name" value="ABC_TRANSPORTER_1"/>
    <property type="match status" value="1"/>
</dbReference>
<keyword evidence="1" id="KW-0813">Transport</keyword>
<reference evidence="5 6" key="1">
    <citation type="submission" date="2019-07" db="EMBL/GenBank/DDBJ databases">
        <title>Genome sequencing of KACC 19320.</title>
        <authorList>
            <person name="Heo J."/>
            <person name="Kim S.-J."/>
            <person name="Kim J.-S."/>
            <person name="Hong S.-B."/>
            <person name="Kwon S.-W."/>
        </authorList>
    </citation>
    <scope>NUCLEOTIDE SEQUENCE [LARGE SCALE GENOMIC DNA]</scope>
    <source>
        <strain evidence="5 6">KACC 19320</strain>
    </source>
</reference>
<dbReference type="CDD" id="cd03301">
    <property type="entry name" value="ABC_MalK_N"/>
    <property type="match status" value="1"/>
</dbReference>
<dbReference type="InterPro" id="IPR003439">
    <property type="entry name" value="ABC_transporter-like_ATP-bd"/>
</dbReference>
<dbReference type="InterPro" id="IPR015855">
    <property type="entry name" value="ABC_transpr_MalK-like"/>
</dbReference>
<evidence type="ECO:0000313" key="5">
    <source>
        <dbReference type="EMBL" id="QDK70646.1"/>
    </source>
</evidence>
<dbReference type="KEGG" id="lack:FLP15_05010"/>
<dbReference type="Pfam" id="PF00005">
    <property type="entry name" value="ABC_tran"/>
    <property type="match status" value="1"/>
</dbReference>
<evidence type="ECO:0000313" key="6">
    <source>
        <dbReference type="Proteomes" id="UP000315128"/>
    </source>
</evidence>
<dbReference type="RefSeq" id="WP_142766237.1">
    <property type="nucleotide sequence ID" value="NZ_CP041356.1"/>
</dbReference>
<dbReference type="FunFam" id="3.40.50.300:FF:000042">
    <property type="entry name" value="Maltose/maltodextrin ABC transporter, ATP-binding protein"/>
    <property type="match status" value="1"/>
</dbReference>
<dbReference type="GO" id="GO:0140359">
    <property type="term" value="F:ABC-type transporter activity"/>
    <property type="evidence" value="ECO:0007669"/>
    <property type="project" value="InterPro"/>
</dbReference>
<keyword evidence="6" id="KW-1185">Reference proteome</keyword>
<feature type="domain" description="ABC transporter" evidence="4">
    <location>
        <begin position="4"/>
        <end position="246"/>
    </location>
</feature>
<dbReference type="NCBIfam" id="NF008653">
    <property type="entry name" value="PRK11650.1"/>
    <property type="match status" value="1"/>
</dbReference>
<dbReference type="Pfam" id="PF17912">
    <property type="entry name" value="OB_MalK"/>
    <property type="match status" value="1"/>
</dbReference>
<dbReference type="EMBL" id="CP041356">
    <property type="protein sequence ID" value="QDK70646.1"/>
    <property type="molecule type" value="Genomic_DNA"/>
</dbReference>
<dbReference type="PANTHER" id="PTHR43875">
    <property type="entry name" value="MALTODEXTRIN IMPORT ATP-BINDING PROTEIN MSMX"/>
    <property type="match status" value="1"/>
</dbReference>
<evidence type="ECO:0000256" key="1">
    <source>
        <dbReference type="ARBA" id="ARBA00022448"/>
    </source>
</evidence>
<dbReference type="InterPro" id="IPR012340">
    <property type="entry name" value="NA-bd_OB-fold"/>
</dbReference>
<dbReference type="Gene3D" id="2.40.50.140">
    <property type="entry name" value="Nucleic acid-binding proteins"/>
    <property type="match status" value="1"/>
</dbReference>
<name>A0A514Z7T0_9LACT</name>
<dbReference type="SUPFAM" id="SSF52540">
    <property type="entry name" value="P-loop containing nucleoside triphosphate hydrolases"/>
    <property type="match status" value="1"/>
</dbReference>
<keyword evidence="3 5" id="KW-0067">ATP-binding</keyword>
<dbReference type="GO" id="GO:0055052">
    <property type="term" value="C:ATP-binding cassette (ABC) transporter complex, substrate-binding subunit-containing"/>
    <property type="evidence" value="ECO:0007669"/>
    <property type="project" value="TreeGrafter"/>
</dbReference>
<evidence type="ECO:0000256" key="2">
    <source>
        <dbReference type="ARBA" id="ARBA00022741"/>
    </source>
</evidence>
<organism evidence="5 6">
    <name type="scientific">Lactococcus protaetiae</name>
    <dbReference type="NCBI Taxonomy" id="2592653"/>
    <lineage>
        <taxon>Bacteria</taxon>
        <taxon>Bacillati</taxon>
        <taxon>Bacillota</taxon>
        <taxon>Bacilli</taxon>
        <taxon>Lactobacillales</taxon>
        <taxon>Streptococcaceae</taxon>
        <taxon>Lactococcus</taxon>
    </lineage>
</organism>
<dbReference type="Gene3D" id="2.40.50.100">
    <property type="match status" value="1"/>
</dbReference>
<dbReference type="PROSITE" id="PS50893">
    <property type="entry name" value="ABC_TRANSPORTER_2"/>
    <property type="match status" value="1"/>
</dbReference>
<dbReference type="InterPro" id="IPR027417">
    <property type="entry name" value="P-loop_NTPase"/>
</dbReference>
<dbReference type="InterPro" id="IPR040582">
    <property type="entry name" value="OB_MalK-like"/>
</dbReference>
<dbReference type="PANTHER" id="PTHR43875:SF1">
    <property type="entry name" value="OSMOPROTECTIVE COMPOUNDS UPTAKE ATP-BINDING PROTEIN GGTA"/>
    <property type="match status" value="1"/>
</dbReference>
<dbReference type="SMART" id="SM00382">
    <property type="entry name" value="AAA"/>
    <property type="match status" value="1"/>
</dbReference>